<evidence type="ECO:0000313" key="3">
    <source>
        <dbReference type="Proteomes" id="UP001614216"/>
    </source>
</evidence>
<accession>A0ABW8AYB2</accession>
<keyword evidence="3" id="KW-1185">Reference proteome</keyword>
<dbReference type="EMBL" id="JBITRD010000002">
    <property type="protein sequence ID" value="MFI7844572.1"/>
    <property type="molecule type" value="Genomic_DNA"/>
</dbReference>
<name>A0ABW8AYB2_9FIRM</name>
<evidence type="ECO:0000259" key="1">
    <source>
        <dbReference type="Pfam" id="PF19789"/>
    </source>
</evidence>
<gene>
    <name evidence="2" type="ORF">ACIF0M_03315</name>
</gene>
<reference evidence="2 3" key="1">
    <citation type="submission" date="2024-08" db="EMBL/GenBank/DDBJ databases">
        <authorList>
            <person name="Vancuren S.J."/>
            <person name="Allen-Vercoe E."/>
        </authorList>
    </citation>
    <scope>NUCLEOTIDE SEQUENCE [LARGE SCALE GENOMIC DNA]</scope>
    <source>
        <strain evidence="2 3">16-6-I_42_FAA</strain>
    </source>
</reference>
<feature type="domain" description="DUF6273" evidence="1">
    <location>
        <begin position="209"/>
        <end position="387"/>
    </location>
</feature>
<dbReference type="Pfam" id="PF19789">
    <property type="entry name" value="DUF6273"/>
    <property type="match status" value="1"/>
</dbReference>
<dbReference type="Proteomes" id="UP001614216">
    <property type="component" value="Unassembled WGS sequence"/>
</dbReference>
<proteinExistence type="predicted"/>
<sequence>MSNQFGFLSDDTFAEKMDIMNQFLAAIATGQGGSLKPTSWSDVQALVRKGLASKVFAVGDQLTCQRGSTTLVWDIIGFDIDTPADKQFTHSMTLQLHDCLPGTQYDAPEALFYCETALAAGTYNFTLLAGYDTTYGGGKTYQFTLTKEVPAGGQITFPWNWNTQASTTKVSTYKSRTDTAAIETVGVTEGTGGTNLGTADGKTTNMNHSHRIRYGSNNWVESAMRQYLNSDKAAGSVWTPQTKFDRPPSWNASTAGFMNGLDADFLAVIGKTTKVTCRNTVTDGGGSETTKDKFFLLSRREVFAGNEVSNVTEGEPYPFYSDYSDYTSANAGADKNRIKYRGGSPQWWWLRTPYAGSGCGVRFVGTAGSLSSYFAYSGSGVAPACNVI</sequence>
<protein>
    <submittedName>
        <fullName evidence="2">DUF6273 domain-containing protein</fullName>
    </submittedName>
</protein>
<comment type="caution">
    <text evidence="2">The sequence shown here is derived from an EMBL/GenBank/DDBJ whole genome shotgun (WGS) entry which is preliminary data.</text>
</comment>
<evidence type="ECO:0000313" key="2">
    <source>
        <dbReference type="EMBL" id="MFI7844572.1"/>
    </source>
</evidence>
<dbReference type="InterPro" id="IPR046240">
    <property type="entry name" value="DUF6273"/>
</dbReference>
<organism evidence="2 3">
    <name type="scientific">Dorea amylophila</name>
    <dbReference type="NCBI Taxonomy" id="2981789"/>
    <lineage>
        <taxon>Bacteria</taxon>
        <taxon>Bacillati</taxon>
        <taxon>Bacillota</taxon>
        <taxon>Clostridia</taxon>
        <taxon>Lachnospirales</taxon>
        <taxon>Lachnospiraceae</taxon>
        <taxon>Dorea</taxon>
    </lineage>
</organism>
<dbReference type="RefSeq" id="WP_396569117.1">
    <property type="nucleotide sequence ID" value="NZ_JBITRD010000002.1"/>
</dbReference>